<evidence type="ECO:0000256" key="5">
    <source>
        <dbReference type="PROSITE-ProRule" id="PRU00042"/>
    </source>
</evidence>
<dbReference type="InterPro" id="IPR013087">
    <property type="entry name" value="Znf_C2H2_type"/>
</dbReference>
<dbReference type="FunFam" id="3.30.160.60:FF:000065">
    <property type="entry name" value="B-cell CLL/lymphoma 6, member B"/>
    <property type="match status" value="1"/>
</dbReference>
<dbReference type="GO" id="GO:0000981">
    <property type="term" value="F:DNA-binding transcription factor activity, RNA polymerase II-specific"/>
    <property type="evidence" value="ECO:0007669"/>
    <property type="project" value="UniProtKB-ARBA"/>
</dbReference>
<keyword evidence="2" id="KW-0677">Repeat</keyword>
<sequence>SEDKPHACAECNRSFKRQEHLRRHMRTHTDERPFCCDVPGCNRRFGRSDNLRAHKRTH</sequence>
<dbReference type="PANTHER" id="PTHR23235">
    <property type="entry name" value="KRUEPPEL-LIKE TRANSCRIPTION FACTOR"/>
    <property type="match status" value="1"/>
</dbReference>
<dbReference type="EMBL" id="KV453843">
    <property type="protein sequence ID" value="ODV89614.1"/>
    <property type="molecule type" value="Genomic_DNA"/>
</dbReference>
<dbReference type="Proteomes" id="UP000095023">
    <property type="component" value="Unassembled WGS sequence"/>
</dbReference>
<reference evidence="8" key="1">
    <citation type="submission" date="2016-02" db="EMBL/GenBank/DDBJ databases">
        <title>Comparative genomics of biotechnologically important yeasts.</title>
        <authorList>
            <consortium name="DOE Joint Genome Institute"/>
            <person name="Riley R."/>
            <person name="Haridas S."/>
            <person name="Wolfe K.H."/>
            <person name="Lopes M.R."/>
            <person name="Hittinger C.T."/>
            <person name="Goker M."/>
            <person name="Salamov A."/>
            <person name="Wisecaver J."/>
            <person name="Long T.M."/>
            <person name="Aerts A.L."/>
            <person name="Barry K."/>
            <person name="Choi C."/>
            <person name="Clum A."/>
            <person name="Coughlan A.Y."/>
            <person name="Deshpande S."/>
            <person name="Douglass A.P."/>
            <person name="Hanson S.J."/>
            <person name="Klenk H.-P."/>
            <person name="Labutti K."/>
            <person name="Lapidus A."/>
            <person name="Lindquist E."/>
            <person name="Lipzen A."/>
            <person name="Meier-Kolthoff J.P."/>
            <person name="Ohm R.A."/>
            <person name="Otillar R.P."/>
            <person name="Pangilinan J."/>
            <person name="Peng Y."/>
            <person name="Rokas A."/>
            <person name="Rosa C.A."/>
            <person name="Scheuner C."/>
            <person name="Sibirny A.A."/>
            <person name="Slot J.C."/>
            <person name="Stielow J.B."/>
            <person name="Sun H."/>
            <person name="Kurtzman C.P."/>
            <person name="Blackwell M."/>
            <person name="Jeffries T.W."/>
            <person name="Grigoriev I.V."/>
        </authorList>
    </citation>
    <scope>NUCLEOTIDE SEQUENCE [LARGE SCALE GENOMIC DNA]</scope>
    <source>
        <strain evidence="8">NRRL Y-17796</strain>
    </source>
</reference>
<keyword evidence="4" id="KW-0862">Zinc</keyword>
<evidence type="ECO:0000313" key="7">
    <source>
        <dbReference type="EMBL" id="ODV89614.1"/>
    </source>
</evidence>
<protein>
    <recommendedName>
        <fullName evidence="6">C2H2-type domain-containing protein</fullName>
    </recommendedName>
</protein>
<feature type="domain" description="C2H2-type" evidence="6">
    <location>
        <begin position="6"/>
        <end position="33"/>
    </location>
</feature>
<evidence type="ECO:0000256" key="1">
    <source>
        <dbReference type="ARBA" id="ARBA00022723"/>
    </source>
</evidence>
<dbReference type="Pfam" id="PF00096">
    <property type="entry name" value="zf-C2H2"/>
    <property type="match status" value="2"/>
</dbReference>
<feature type="non-terminal residue" evidence="7">
    <location>
        <position position="58"/>
    </location>
</feature>
<name>A0A1E4TCY0_9ASCO</name>
<gene>
    <name evidence="7" type="ORF">CANCADRAFT_12377</name>
</gene>
<dbReference type="PROSITE" id="PS50157">
    <property type="entry name" value="ZINC_FINGER_C2H2_2"/>
    <property type="match status" value="2"/>
</dbReference>
<evidence type="ECO:0000313" key="8">
    <source>
        <dbReference type="Proteomes" id="UP000095023"/>
    </source>
</evidence>
<dbReference type="Gene3D" id="3.30.160.60">
    <property type="entry name" value="Classic Zinc Finger"/>
    <property type="match status" value="2"/>
</dbReference>
<proteinExistence type="predicted"/>
<evidence type="ECO:0000256" key="3">
    <source>
        <dbReference type="ARBA" id="ARBA00022771"/>
    </source>
</evidence>
<keyword evidence="1" id="KW-0479">Metal-binding</keyword>
<dbReference type="AlphaFoldDB" id="A0A1E4TCY0"/>
<keyword evidence="8" id="KW-1185">Reference proteome</keyword>
<keyword evidence="3 5" id="KW-0863">Zinc-finger</keyword>
<accession>A0A1E4TCY0</accession>
<dbReference type="PROSITE" id="PS00028">
    <property type="entry name" value="ZINC_FINGER_C2H2_1"/>
    <property type="match status" value="2"/>
</dbReference>
<evidence type="ECO:0000256" key="2">
    <source>
        <dbReference type="ARBA" id="ARBA00022737"/>
    </source>
</evidence>
<dbReference type="GO" id="GO:0008270">
    <property type="term" value="F:zinc ion binding"/>
    <property type="evidence" value="ECO:0007669"/>
    <property type="project" value="UniProtKB-KW"/>
</dbReference>
<dbReference type="OrthoDB" id="654211at2759"/>
<organism evidence="7 8">
    <name type="scientific">Tortispora caseinolytica NRRL Y-17796</name>
    <dbReference type="NCBI Taxonomy" id="767744"/>
    <lineage>
        <taxon>Eukaryota</taxon>
        <taxon>Fungi</taxon>
        <taxon>Dikarya</taxon>
        <taxon>Ascomycota</taxon>
        <taxon>Saccharomycotina</taxon>
        <taxon>Trigonopsidomycetes</taxon>
        <taxon>Trigonopsidales</taxon>
        <taxon>Trigonopsidaceae</taxon>
        <taxon>Tortispora</taxon>
    </lineage>
</organism>
<dbReference type="GO" id="GO:0000978">
    <property type="term" value="F:RNA polymerase II cis-regulatory region sequence-specific DNA binding"/>
    <property type="evidence" value="ECO:0007669"/>
    <property type="project" value="TreeGrafter"/>
</dbReference>
<dbReference type="InterPro" id="IPR036236">
    <property type="entry name" value="Znf_C2H2_sf"/>
</dbReference>
<evidence type="ECO:0000259" key="6">
    <source>
        <dbReference type="PROSITE" id="PS50157"/>
    </source>
</evidence>
<dbReference type="FunFam" id="3.30.160.60:FF:000125">
    <property type="entry name" value="Putative zinc finger protein 143"/>
    <property type="match status" value="1"/>
</dbReference>
<feature type="non-terminal residue" evidence="7">
    <location>
        <position position="1"/>
    </location>
</feature>
<dbReference type="PANTHER" id="PTHR23235:SF127">
    <property type="entry name" value="TRANSCRIPTION FACTOR, PUTATIVE (AFU_ORTHOLOGUE AFUA_3G09820)-RELATED"/>
    <property type="match status" value="1"/>
</dbReference>
<feature type="domain" description="C2H2-type" evidence="6">
    <location>
        <begin position="34"/>
        <end position="58"/>
    </location>
</feature>
<evidence type="ECO:0000256" key="4">
    <source>
        <dbReference type="ARBA" id="ARBA00022833"/>
    </source>
</evidence>
<dbReference type="SUPFAM" id="SSF57667">
    <property type="entry name" value="beta-beta-alpha zinc fingers"/>
    <property type="match status" value="1"/>
</dbReference>
<dbReference type="SMART" id="SM00355">
    <property type="entry name" value="ZnF_C2H2"/>
    <property type="match status" value="2"/>
</dbReference>